<dbReference type="GO" id="GO:0004842">
    <property type="term" value="F:ubiquitin-protein transferase activity"/>
    <property type="evidence" value="ECO:0007669"/>
    <property type="project" value="TreeGrafter"/>
</dbReference>
<comment type="caution">
    <text evidence="5">The sequence shown here is derived from an EMBL/GenBank/DDBJ whole genome shotgun (WGS) entry which is preliminary data.</text>
</comment>
<dbReference type="GO" id="GO:0008270">
    <property type="term" value="F:zinc ion binding"/>
    <property type="evidence" value="ECO:0007669"/>
    <property type="project" value="UniProtKB-KW"/>
</dbReference>
<organism evidence="5 6">
    <name type="scientific">Olea europaea subsp. europaea</name>
    <dbReference type="NCBI Taxonomy" id="158383"/>
    <lineage>
        <taxon>Eukaryota</taxon>
        <taxon>Viridiplantae</taxon>
        <taxon>Streptophyta</taxon>
        <taxon>Embryophyta</taxon>
        <taxon>Tracheophyta</taxon>
        <taxon>Spermatophyta</taxon>
        <taxon>Magnoliopsida</taxon>
        <taxon>eudicotyledons</taxon>
        <taxon>Gunneridae</taxon>
        <taxon>Pentapetalae</taxon>
        <taxon>asterids</taxon>
        <taxon>lamiids</taxon>
        <taxon>Lamiales</taxon>
        <taxon>Oleaceae</taxon>
        <taxon>Oleeae</taxon>
        <taxon>Olea</taxon>
    </lineage>
</organism>
<evidence type="ECO:0000256" key="1">
    <source>
        <dbReference type="ARBA" id="ARBA00022723"/>
    </source>
</evidence>
<keyword evidence="3" id="KW-0862">Zinc</keyword>
<gene>
    <name evidence="5" type="ORF">OLEA9_A064157</name>
</gene>
<evidence type="ECO:0000256" key="2">
    <source>
        <dbReference type="ARBA" id="ARBA00022771"/>
    </source>
</evidence>
<feature type="non-terminal residue" evidence="5">
    <location>
        <position position="1"/>
    </location>
</feature>
<dbReference type="PANTHER" id="PTHR42647:SF10">
    <property type="entry name" value="F2G19.2"/>
    <property type="match status" value="1"/>
</dbReference>
<evidence type="ECO:0000313" key="5">
    <source>
        <dbReference type="EMBL" id="CAA2992546.1"/>
    </source>
</evidence>
<keyword evidence="6" id="KW-1185">Reference proteome</keyword>
<dbReference type="Proteomes" id="UP000594638">
    <property type="component" value="Unassembled WGS sequence"/>
</dbReference>
<dbReference type="Gramene" id="OE9A064157T1">
    <property type="protein sequence ID" value="OE9A064157C1"/>
    <property type="gene ID" value="OE9A064157"/>
</dbReference>
<protein>
    <submittedName>
        <fullName evidence="5">Uncharacterized protein</fullName>
    </submittedName>
</protein>
<dbReference type="AlphaFoldDB" id="A0A8S0SIU8"/>
<sequence>MTEVKYRHPKWNNPNLQQVWVIKATGVGKVVSDFGLVLCGMDQFWIQAKPEKSFRVQSSAIREQIFKISRVVRIGSHSEYKAQQVATRLGLSLEPTSALLGLVGDDLDRDFQRQGAKADRYIKFQGKQLRQTILEKVRSTQLLTISYVENKILQILQGKEAEVEGIKKKNMELKLLMKRLSSKANAWQQQANYNEKMISTLKINLQKAYAQNTGGKEGCGDSEVNDTALCS</sequence>
<accession>A0A8S0SIU8</accession>
<feature type="coiled-coil region" evidence="4">
    <location>
        <begin position="156"/>
        <end position="190"/>
    </location>
</feature>
<evidence type="ECO:0000256" key="3">
    <source>
        <dbReference type="ARBA" id="ARBA00022833"/>
    </source>
</evidence>
<name>A0A8S0SIU8_OLEEU</name>
<proteinExistence type="predicted"/>
<keyword evidence="2" id="KW-0863">Zinc-finger</keyword>
<evidence type="ECO:0000256" key="4">
    <source>
        <dbReference type="SAM" id="Coils"/>
    </source>
</evidence>
<evidence type="ECO:0000313" key="6">
    <source>
        <dbReference type="Proteomes" id="UP000594638"/>
    </source>
</evidence>
<dbReference type="EMBL" id="CACTIH010005438">
    <property type="protein sequence ID" value="CAA2992546.1"/>
    <property type="molecule type" value="Genomic_DNA"/>
</dbReference>
<dbReference type="OrthoDB" id="1711136at2759"/>
<dbReference type="PANTHER" id="PTHR42647">
    <property type="entry name" value="SBP (S-RIBONUCLEASE BINDING PROTEIN) FAMILY PROTEIN"/>
    <property type="match status" value="1"/>
</dbReference>
<keyword evidence="4" id="KW-0175">Coiled coil</keyword>
<keyword evidence="1" id="KW-0479">Metal-binding</keyword>
<reference evidence="5 6" key="1">
    <citation type="submission" date="2019-12" db="EMBL/GenBank/DDBJ databases">
        <authorList>
            <person name="Alioto T."/>
            <person name="Alioto T."/>
            <person name="Gomez Garrido J."/>
        </authorList>
    </citation>
    <scope>NUCLEOTIDE SEQUENCE [LARGE SCALE GENOMIC DNA]</scope>
</reference>